<evidence type="ECO:0000313" key="4">
    <source>
        <dbReference type="Proteomes" id="UP000429607"/>
    </source>
</evidence>
<keyword evidence="1" id="KW-0234">DNA repair</keyword>
<evidence type="ECO:0000313" key="3">
    <source>
        <dbReference type="EMBL" id="KAE8990269.1"/>
    </source>
</evidence>
<name>A0A6A3J4U9_9STRA</name>
<dbReference type="InterPro" id="IPR027417">
    <property type="entry name" value="P-loop_NTPase"/>
</dbReference>
<dbReference type="GO" id="GO:0016787">
    <property type="term" value="F:hydrolase activity"/>
    <property type="evidence" value="ECO:0007669"/>
    <property type="project" value="UniProtKB-KW"/>
</dbReference>
<dbReference type="GO" id="GO:0006281">
    <property type="term" value="P:DNA repair"/>
    <property type="evidence" value="ECO:0007669"/>
    <property type="project" value="UniProtKB-KW"/>
</dbReference>
<feature type="domain" description="DNA helicase Pif1-like DEAD-box helicase" evidence="2">
    <location>
        <begin position="416"/>
        <end position="460"/>
    </location>
</feature>
<dbReference type="GO" id="GO:0006310">
    <property type="term" value="P:DNA recombination"/>
    <property type="evidence" value="ECO:0007669"/>
    <property type="project" value="UniProtKB-KW"/>
</dbReference>
<keyword evidence="1" id="KW-0227">DNA damage</keyword>
<dbReference type="EC" id="5.6.2.3" evidence="1"/>
<protein>
    <recommendedName>
        <fullName evidence="1">ATP-dependent DNA helicase</fullName>
        <ecNumber evidence="1">5.6.2.3</ecNumber>
    </recommendedName>
</protein>
<keyword evidence="1" id="KW-0233">DNA recombination</keyword>
<dbReference type="Gene3D" id="3.40.50.300">
    <property type="entry name" value="P-loop containing nucleotide triphosphate hydrolases"/>
    <property type="match status" value="1"/>
</dbReference>
<keyword evidence="1" id="KW-0347">Helicase</keyword>
<dbReference type="GO" id="GO:0000723">
    <property type="term" value="P:telomere maintenance"/>
    <property type="evidence" value="ECO:0007669"/>
    <property type="project" value="InterPro"/>
</dbReference>
<dbReference type="Pfam" id="PF05970">
    <property type="entry name" value="PIF1"/>
    <property type="match status" value="1"/>
</dbReference>
<dbReference type="GO" id="GO:0043139">
    <property type="term" value="F:5'-3' DNA helicase activity"/>
    <property type="evidence" value="ECO:0007669"/>
    <property type="project" value="UniProtKB-EC"/>
</dbReference>
<evidence type="ECO:0000259" key="2">
    <source>
        <dbReference type="Pfam" id="PF05970"/>
    </source>
</evidence>
<dbReference type="InterPro" id="IPR010285">
    <property type="entry name" value="DNA_helicase_pif1-like_DEAD"/>
</dbReference>
<dbReference type="PANTHER" id="PTHR10492">
    <property type="match status" value="1"/>
</dbReference>
<keyword evidence="1" id="KW-0378">Hydrolase</keyword>
<evidence type="ECO:0000256" key="1">
    <source>
        <dbReference type="RuleBase" id="RU363044"/>
    </source>
</evidence>
<accession>A0A6A3J4U9</accession>
<keyword evidence="1" id="KW-0547">Nucleotide-binding</keyword>
<dbReference type="PANTHER" id="PTHR10492:SF57">
    <property type="entry name" value="ATP-DEPENDENT DNA HELICASE"/>
    <property type="match status" value="1"/>
</dbReference>
<comment type="caution">
    <text evidence="3">The sequence shown here is derived from an EMBL/GenBank/DDBJ whole genome shotgun (WGS) entry which is preliminary data.</text>
</comment>
<sequence>MKDGRCSKGFPKPLVEVTRANVNGYAEYRRRRRPAGVLKFRNREYDNATVNQWVVPYNPYLSQKYNCHINVEVCTGITAVKYLYKYVYKGSDKAVFTIEVVRNGCVRGSNPNPREEPNEVIRYLNGRYISPVEACMRLLNMVIQGKSHSVEQLTVHLEGKQVVVFRSDENPRNVIRRGEDTMLTRFFELCASDAPENQIAKTMLYQDIPRKFSWKNKRWVRRTKYQAALGRMIHVSPRDIERFHLRIMLSHRRGPTSYDDLKTVHGELCSTFQEAADRAGYLENDVEWAACMTEAASFKKPIQLRQLFATLLVYSMPSDVRALWDQFYGDLSYDFAYTYRDVLEPIRTHVVMFETLKNLQELLMVNGYSVSDFKLPQLHNFKKLVLQSLLENSLIRRELTSYNQSALEDIVSMEDQLNPGQKDIYDQVIGAVNQPEVGKKMFFIDGPGGTGKSTLLRNIQWYSVSSSYGGTDGALKNRNCGRVQWYSVSSSYGGTDGALNIQDPVEIKRSFNMLYLQTVALEEIP</sequence>
<dbReference type="EMBL" id="QXFV01002266">
    <property type="protein sequence ID" value="KAE8990269.1"/>
    <property type="molecule type" value="Genomic_DNA"/>
</dbReference>
<comment type="catalytic activity">
    <reaction evidence="1">
        <text>ATP + H2O = ADP + phosphate + H(+)</text>
        <dbReference type="Rhea" id="RHEA:13065"/>
        <dbReference type="ChEBI" id="CHEBI:15377"/>
        <dbReference type="ChEBI" id="CHEBI:15378"/>
        <dbReference type="ChEBI" id="CHEBI:30616"/>
        <dbReference type="ChEBI" id="CHEBI:43474"/>
        <dbReference type="ChEBI" id="CHEBI:456216"/>
        <dbReference type="EC" id="5.6.2.3"/>
    </reaction>
</comment>
<proteinExistence type="inferred from homology"/>
<keyword evidence="1" id="KW-0067">ATP-binding</keyword>
<organism evidence="3 4">
    <name type="scientific">Phytophthora rubi</name>
    <dbReference type="NCBI Taxonomy" id="129364"/>
    <lineage>
        <taxon>Eukaryota</taxon>
        <taxon>Sar</taxon>
        <taxon>Stramenopiles</taxon>
        <taxon>Oomycota</taxon>
        <taxon>Peronosporomycetes</taxon>
        <taxon>Peronosporales</taxon>
        <taxon>Peronosporaceae</taxon>
        <taxon>Phytophthora</taxon>
    </lineage>
</organism>
<comment type="cofactor">
    <cofactor evidence="1">
        <name>Mg(2+)</name>
        <dbReference type="ChEBI" id="CHEBI:18420"/>
    </cofactor>
</comment>
<gene>
    <name evidence="3" type="ORF">PR001_g21539</name>
</gene>
<dbReference type="AlphaFoldDB" id="A0A6A3J4U9"/>
<comment type="similarity">
    <text evidence="1">Belongs to the helicase family.</text>
</comment>
<dbReference type="SUPFAM" id="SSF52540">
    <property type="entry name" value="P-loop containing nucleoside triphosphate hydrolases"/>
    <property type="match status" value="1"/>
</dbReference>
<dbReference type="GO" id="GO:0005524">
    <property type="term" value="F:ATP binding"/>
    <property type="evidence" value="ECO:0007669"/>
    <property type="project" value="UniProtKB-KW"/>
</dbReference>
<reference evidence="3 4" key="1">
    <citation type="submission" date="2018-09" db="EMBL/GenBank/DDBJ databases">
        <title>Genomic investigation of the strawberry pathogen Phytophthora fragariae indicates pathogenicity is determined by transcriptional variation in three key races.</title>
        <authorList>
            <person name="Adams T.M."/>
            <person name="Armitage A.D."/>
            <person name="Sobczyk M.K."/>
            <person name="Bates H.J."/>
            <person name="Dunwell J.M."/>
            <person name="Nellist C.F."/>
            <person name="Harrison R.J."/>
        </authorList>
    </citation>
    <scope>NUCLEOTIDE SEQUENCE [LARGE SCALE GENOMIC DNA]</scope>
    <source>
        <strain evidence="3 4">SCRP249</strain>
    </source>
</reference>
<dbReference type="Proteomes" id="UP000429607">
    <property type="component" value="Unassembled WGS sequence"/>
</dbReference>